<dbReference type="PANTHER" id="PTHR43827:SF13">
    <property type="entry name" value="ALDO_KETO REDUCTASE FAMILY PROTEIN"/>
    <property type="match status" value="1"/>
</dbReference>
<feature type="binding site" evidence="3">
    <location>
        <position position="122"/>
    </location>
    <ligand>
        <name>substrate</name>
    </ligand>
</feature>
<dbReference type="GO" id="GO:0016616">
    <property type="term" value="F:oxidoreductase activity, acting on the CH-OH group of donors, NAD or NADP as acceptor"/>
    <property type="evidence" value="ECO:0007669"/>
    <property type="project" value="UniProtKB-ARBA"/>
</dbReference>
<dbReference type="EMBL" id="MU865955">
    <property type="protein sequence ID" value="KAK4446613.1"/>
    <property type="molecule type" value="Genomic_DNA"/>
</dbReference>
<sequence length="289" mass="31839">MSTTTQMLSRRLPLPNQPPLTIPQIHLGLYQMSPTSTTSSVLSALQTGYRAFDSAQWYENEHSTGRAILSFLSSHPSSLSRSEIFYTSKLRSNSTDYASVRASITRSVQECGLGYIDLFLLHSPYGGRKARLTSWKAVEDAVLAGEVRSGGVSNFGVKHIEELMTWGEVRVKPVVNQIEVHPFNTQEEIRGVCDKYGIVVQAYAPLVAGMRMGHETVVGLSKKYGCDAAQLLVRWSIQHGFVTLPKSSRPDRIASNADVGGFEISAEDMKTLDGLDEKLVTDWDPTDAP</sequence>
<dbReference type="InterPro" id="IPR020471">
    <property type="entry name" value="AKR"/>
</dbReference>
<reference evidence="6" key="2">
    <citation type="submission" date="2023-05" db="EMBL/GenBank/DDBJ databases">
        <authorList>
            <consortium name="Lawrence Berkeley National Laboratory"/>
            <person name="Steindorff A."/>
            <person name="Hensen N."/>
            <person name="Bonometti L."/>
            <person name="Westerberg I."/>
            <person name="Brannstrom I.O."/>
            <person name="Guillou S."/>
            <person name="Cros-Aarteil S."/>
            <person name="Calhoun S."/>
            <person name="Haridas S."/>
            <person name="Kuo A."/>
            <person name="Mondo S."/>
            <person name="Pangilinan J."/>
            <person name="Riley R."/>
            <person name="Labutti K."/>
            <person name="Andreopoulos B."/>
            <person name="Lipzen A."/>
            <person name="Chen C."/>
            <person name="Yanf M."/>
            <person name="Daum C."/>
            <person name="Ng V."/>
            <person name="Clum A."/>
            <person name="Ohm R."/>
            <person name="Martin F."/>
            <person name="Silar P."/>
            <person name="Natvig D."/>
            <person name="Lalanne C."/>
            <person name="Gautier V."/>
            <person name="Ament-Velasquez S.L."/>
            <person name="Kruys A."/>
            <person name="Hutchinson M.I."/>
            <person name="Powell A.J."/>
            <person name="Barry K."/>
            <person name="Miller A.N."/>
            <person name="Grigoriev I.V."/>
            <person name="Debuchy R."/>
            <person name="Gladieux P."/>
            <person name="Thoren M.H."/>
            <person name="Johannesson H."/>
        </authorList>
    </citation>
    <scope>NUCLEOTIDE SEQUENCE</scope>
    <source>
        <strain evidence="6">PSN243</strain>
    </source>
</reference>
<dbReference type="Pfam" id="PF00248">
    <property type="entry name" value="Aldo_ket_red"/>
    <property type="match status" value="1"/>
</dbReference>
<dbReference type="SUPFAM" id="SSF51430">
    <property type="entry name" value="NAD(P)-linked oxidoreductase"/>
    <property type="match status" value="1"/>
</dbReference>
<feature type="domain" description="NADP-dependent oxidoreductase" evidence="5">
    <location>
        <begin position="31"/>
        <end position="276"/>
    </location>
</feature>
<gene>
    <name evidence="6" type="ORF">QBC34DRAFT_411053</name>
</gene>
<protein>
    <submittedName>
        <fullName evidence="6">NADP-dependent oxidoreductase domain-containing protein</fullName>
    </submittedName>
</protein>
<dbReference type="CDD" id="cd19071">
    <property type="entry name" value="AKR_AKR1-5-like"/>
    <property type="match status" value="1"/>
</dbReference>
<accession>A0AAV9GET5</accession>
<evidence type="ECO:0000256" key="4">
    <source>
        <dbReference type="PIRSR" id="PIRSR000097-3"/>
    </source>
</evidence>
<dbReference type="FunFam" id="3.20.20.100:FF:000002">
    <property type="entry name" value="2,5-diketo-D-gluconic acid reductase A"/>
    <property type="match status" value="1"/>
</dbReference>
<dbReference type="Proteomes" id="UP001321760">
    <property type="component" value="Unassembled WGS sequence"/>
</dbReference>
<dbReference type="InterPro" id="IPR023210">
    <property type="entry name" value="NADP_OxRdtase_dom"/>
</dbReference>
<evidence type="ECO:0000256" key="3">
    <source>
        <dbReference type="PIRSR" id="PIRSR000097-2"/>
    </source>
</evidence>
<evidence type="ECO:0000256" key="1">
    <source>
        <dbReference type="ARBA" id="ARBA00023002"/>
    </source>
</evidence>
<dbReference type="Gene3D" id="3.20.20.100">
    <property type="entry name" value="NADP-dependent oxidoreductase domain"/>
    <property type="match status" value="1"/>
</dbReference>
<evidence type="ECO:0000313" key="6">
    <source>
        <dbReference type="EMBL" id="KAK4446613.1"/>
    </source>
</evidence>
<evidence type="ECO:0000259" key="5">
    <source>
        <dbReference type="Pfam" id="PF00248"/>
    </source>
</evidence>
<proteinExistence type="predicted"/>
<organism evidence="6 7">
    <name type="scientific">Podospora aff. communis PSN243</name>
    <dbReference type="NCBI Taxonomy" id="3040156"/>
    <lineage>
        <taxon>Eukaryota</taxon>
        <taxon>Fungi</taxon>
        <taxon>Dikarya</taxon>
        <taxon>Ascomycota</taxon>
        <taxon>Pezizomycotina</taxon>
        <taxon>Sordariomycetes</taxon>
        <taxon>Sordariomycetidae</taxon>
        <taxon>Sordariales</taxon>
        <taxon>Podosporaceae</taxon>
        <taxon>Podospora</taxon>
    </lineage>
</organism>
<evidence type="ECO:0000313" key="7">
    <source>
        <dbReference type="Proteomes" id="UP001321760"/>
    </source>
</evidence>
<feature type="active site" description="Proton donor" evidence="2">
    <location>
        <position position="58"/>
    </location>
</feature>
<dbReference type="PRINTS" id="PR00069">
    <property type="entry name" value="ALDKETRDTASE"/>
</dbReference>
<comment type="caution">
    <text evidence="6">The sequence shown here is derived from an EMBL/GenBank/DDBJ whole genome shotgun (WGS) entry which is preliminary data.</text>
</comment>
<dbReference type="PANTHER" id="PTHR43827">
    <property type="entry name" value="2,5-DIKETO-D-GLUCONIC ACID REDUCTASE"/>
    <property type="match status" value="1"/>
</dbReference>
<keyword evidence="7" id="KW-1185">Reference proteome</keyword>
<dbReference type="InterPro" id="IPR036812">
    <property type="entry name" value="NAD(P)_OxRdtase_dom_sf"/>
</dbReference>
<dbReference type="PIRSF" id="PIRSF000097">
    <property type="entry name" value="AKR"/>
    <property type="match status" value="1"/>
</dbReference>
<reference evidence="6" key="1">
    <citation type="journal article" date="2023" name="Mol. Phylogenet. Evol.">
        <title>Genome-scale phylogeny and comparative genomics of the fungal order Sordariales.</title>
        <authorList>
            <person name="Hensen N."/>
            <person name="Bonometti L."/>
            <person name="Westerberg I."/>
            <person name="Brannstrom I.O."/>
            <person name="Guillou S."/>
            <person name="Cros-Aarteil S."/>
            <person name="Calhoun S."/>
            <person name="Haridas S."/>
            <person name="Kuo A."/>
            <person name="Mondo S."/>
            <person name="Pangilinan J."/>
            <person name="Riley R."/>
            <person name="LaButti K."/>
            <person name="Andreopoulos B."/>
            <person name="Lipzen A."/>
            <person name="Chen C."/>
            <person name="Yan M."/>
            <person name="Daum C."/>
            <person name="Ng V."/>
            <person name="Clum A."/>
            <person name="Steindorff A."/>
            <person name="Ohm R.A."/>
            <person name="Martin F."/>
            <person name="Silar P."/>
            <person name="Natvig D.O."/>
            <person name="Lalanne C."/>
            <person name="Gautier V."/>
            <person name="Ament-Velasquez S.L."/>
            <person name="Kruys A."/>
            <person name="Hutchinson M.I."/>
            <person name="Powell A.J."/>
            <person name="Barry K."/>
            <person name="Miller A.N."/>
            <person name="Grigoriev I.V."/>
            <person name="Debuchy R."/>
            <person name="Gladieux P."/>
            <person name="Hiltunen Thoren M."/>
            <person name="Johannesson H."/>
        </authorList>
    </citation>
    <scope>NUCLEOTIDE SEQUENCE</scope>
    <source>
        <strain evidence="6">PSN243</strain>
    </source>
</reference>
<feature type="site" description="Lowers pKa of active site Tyr" evidence="4">
    <location>
        <position position="89"/>
    </location>
</feature>
<keyword evidence="1" id="KW-0560">Oxidoreductase</keyword>
<evidence type="ECO:0000256" key="2">
    <source>
        <dbReference type="PIRSR" id="PIRSR000097-1"/>
    </source>
</evidence>
<dbReference type="AlphaFoldDB" id="A0AAV9GET5"/>
<name>A0AAV9GET5_9PEZI</name>